<dbReference type="EMBL" id="QJTI01000009">
    <property type="protein sequence ID" value="PYF02871.1"/>
    <property type="molecule type" value="Genomic_DNA"/>
</dbReference>
<dbReference type="EMBL" id="QJTI01000027">
    <property type="protein sequence ID" value="PYF00196.1"/>
    <property type="molecule type" value="Genomic_DNA"/>
</dbReference>
<evidence type="ECO:0000313" key="4">
    <source>
        <dbReference type="EMBL" id="PYF00196.1"/>
    </source>
</evidence>
<keyword evidence="8" id="KW-1185">Reference proteome</keyword>
<evidence type="ECO:0000313" key="8">
    <source>
        <dbReference type="Proteomes" id="UP000248148"/>
    </source>
</evidence>
<dbReference type="EMBL" id="QJTI01000019">
    <property type="protein sequence ID" value="PYF01599.1"/>
    <property type="molecule type" value="Genomic_DNA"/>
</dbReference>
<dbReference type="EMBL" id="QJTI01000043">
    <property type="protein sequence ID" value="PYE99033.1"/>
    <property type="molecule type" value="Genomic_DNA"/>
</dbReference>
<dbReference type="EMBL" id="QJTI01000036">
    <property type="protein sequence ID" value="PYE99917.1"/>
    <property type="molecule type" value="Genomic_DNA"/>
</dbReference>
<sequence length="57" mass="6303">LWQVPRALRGERLAVRPLDQDGRYGIFFGSWSVATIDLTTPKSVSDVPEQVSDMSPG</sequence>
<evidence type="ECO:0000313" key="6">
    <source>
        <dbReference type="EMBL" id="PYF02087.1"/>
    </source>
</evidence>
<evidence type="ECO:0000313" key="3">
    <source>
        <dbReference type="EMBL" id="PYE99917.1"/>
    </source>
</evidence>
<gene>
    <name evidence="7" type="ORF">BJ122_1091</name>
    <name evidence="6" type="ORF">BJ122_1141</name>
    <name evidence="5" type="ORF">BJ122_1191</name>
    <name evidence="4" type="ORF">BJ122_12755</name>
    <name evidence="3" type="ORF">BJ122_13622</name>
    <name evidence="2" type="ORF">BJ122_1411</name>
    <name evidence="1" type="ORF">BJ122_1431</name>
</gene>
<feature type="non-terminal residue" evidence="4">
    <location>
        <position position="1"/>
    </location>
</feature>
<name>A0A318T7Q2_9BRAD</name>
<evidence type="ECO:0000313" key="5">
    <source>
        <dbReference type="EMBL" id="PYF01599.1"/>
    </source>
</evidence>
<protein>
    <submittedName>
        <fullName evidence="4">Uncharacterized protein</fullName>
    </submittedName>
</protein>
<organism evidence="4 8">
    <name type="scientific">Rhodopseudomonas faecalis</name>
    <dbReference type="NCBI Taxonomy" id="99655"/>
    <lineage>
        <taxon>Bacteria</taxon>
        <taxon>Pseudomonadati</taxon>
        <taxon>Pseudomonadota</taxon>
        <taxon>Alphaproteobacteria</taxon>
        <taxon>Hyphomicrobiales</taxon>
        <taxon>Nitrobacteraceae</taxon>
        <taxon>Rhodopseudomonas</taxon>
    </lineage>
</organism>
<evidence type="ECO:0000313" key="2">
    <source>
        <dbReference type="EMBL" id="PYE99046.1"/>
    </source>
</evidence>
<proteinExistence type="predicted"/>
<dbReference type="EMBL" id="QJTI01000041">
    <property type="protein sequence ID" value="PYE99046.1"/>
    <property type="molecule type" value="Genomic_DNA"/>
</dbReference>
<accession>A0A318T7Q2</accession>
<dbReference type="EMBL" id="QJTI01000014">
    <property type="protein sequence ID" value="PYF02087.1"/>
    <property type="molecule type" value="Genomic_DNA"/>
</dbReference>
<comment type="caution">
    <text evidence="4">The sequence shown here is derived from an EMBL/GenBank/DDBJ whole genome shotgun (WGS) entry which is preliminary data.</text>
</comment>
<evidence type="ECO:0000313" key="7">
    <source>
        <dbReference type="EMBL" id="PYF02871.1"/>
    </source>
</evidence>
<evidence type="ECO:0000313" key="1">
    <source>
        <dbReference type="EMBL" id="PYE99033.1"/>
    </source>
</evidence>
<dbReference type="AlphaFoldDB" id="A0A318T7Q2"/>
<reference evidence="4 8" key="1">
    <citation type="submission" date="2018-06" db="EMBL/GenBank/DDBJ databases">
        <title>Genomic Encyclopedia of Archaeal and Bacterial Type Strains, Phase II (KMG-II): from individual species to whole genera.</title>
        <authorList>
            <person name="Goeker M."/>
        </authorList>
    </citation>
    <scope>NUCLEOTIDE SEQUENCE [LARGE SCALE GENOMIC DNA]</scope>
    <source>
        <strain evidence="4 8">JCM 11668</strain>
    </source>
</reference>
<dbReference type="Proteomes" id="UP000248148">
    <property type="component" value="Unassembled WGS sequence"/>
</dbReference>